<organism evidence="2">
    <name type="scientific">marine sediment metagenome</name>
    <dbReference type="NCBI Taxonomy" id="412755"/>
    <lineage>
        <taxon>unclassified sequences</taxon>
        <taxon>metagenomes</taxon>
        <taxon>ecological metagenomes</taxon>
    </lineage>
</organism>
<dbReference type="SUPFAM" id="SSF75712">
    <property type="entry name" value="Rad50 coiled-coil Zn hook"/>
    <property type="match status" value="1"/>
</dbReference>
<proteinExistence type="predicted"/>
<comment type="caution">
    <text evidence="2">The sequence shown here is derived from an EMBL/GenBank/DDBJ whole genome shotgun (WGS) entry which is preliminary data.</text>
</comment>
<feature type="non-terminal residue" evidence="2">
    <location>
        <position position="1"/>
    </location>
</feature>
<dbReference type="AlphaFoldDB" id="X1I045"/>
<sequence length="262" mass="30633">QLIDTKVTELKVKIENLEDELEEVQKLEKIVGTTKLYENKIKTIERKVGTVEQISNKMELIGNHKKDKKDSRKKYTDEYNKIEKEMIGFNADLKNLEKNLELLKEGICPVCNTKVKDPKAHYGKEIGGIKRKITTRVKKLKPFVQDINMLDLGIKDIDDESESLQKSKDELLMLKSKIVKCVIKKDRTELKDEILIHADNVEKLYKIKIDLKKKSGEEVTPLHNKWKDLNEEFSKIKRKEREVEELQTKVGVEQKNIKSFEK</sequence>
<reference evidence="2" key="1">
    <citation type="journal article" date="2014" name="Front. Microbiol.">
        <title>High frequency of phylogenetically diverse reductive dehalogenase-homologous genes in deep subseafloor sedimentary metagenomes.</title>
        <authorList>
            <person name="Kawai M."/>
            <person name="Futagami T."/>
            <person name="Toyoda A."/>
            <person name="Takaki Y."/>
            <person name="Nishi S."/>
            <person name="Hori S."/>
            <person name="Arai W."/>
            <person name="Tsubouchi T."/>
            <person name="Morono Y."/>
            <person name="Uchiyama I."/>
            <person name="Ito T."/>
            <person name="Fujiyama A."/>
            <person name="Inagaki F."/>
            <person name="Takami H."/>
        </authorList>
    </citation>
    <scope>NUCLEOTIDE SEQUENCE</scope>
    <source>
        <strain evidence="2">Expedition CK06-06</strain>
    </source>
</reference>
<keyword evidence="1" id="KW-0175">Coiled coil</keyword>
<evidence type="ECO:0000313" key="2">
    <source>
        <dbReference type="EMBL" id="GAH62690.1"/>
    </source>
</evidence>
<feature type="non-terminal residue" evidence="2">
    <location>
        <position position="262"/>
    </location>
</feature>
<feature type="coiled-coil region" evidence="1">
    <location>
        <begin position="229"/>
        <end position="256"/>
    </location>
</feature>
<evidence type="ECO:0000256" key="1">
    <source>
        <dbReference type="SAM" id="Coils"/>
    </source>
</evidence>
<dbReference type="EMBL" id="BARU01031649">
    <property type="protein sequence ID" value="GAH62690.1"/>
    <property type="molecule type" value="Genomic_DNA"/>
</dbReference>
<name>X1I045_9ZZZZ</name>
<accession>X1I045</accession>
<evidence type="ECO:0008006" key="3">
    <source>
        <dbReference type="Google" id="ProtNLM"/>
    </source>
</evidence>
<gene>
    <name evidence="2" type="ORF">S03H2_50026</name>
</gene>
<feature type="coiled-coil region" evidence="1">
    <location>
        <begin position="65"/>
        <end position="106"/>
    </location>
</feature>
<dbReference type="Gene3D" id="1.10.287.510">
    <property type="entry name" value="Helix hairpin bin"/>
    <property type="match status" value="1"/>
</dbReference>
<protein>
    <recommendedName>
        <fullName evidence="3">Zinc-hook domain-containing protein</fullName>
    </recommendedName>
</protein>